<evidence type="ECO:0000256" key="2">
    <source>
        <dbReference type="ARBA" id="ARBA00022434"/>
    </source>
</evidence>
<feature type="binding site" evidence="8">
    <location>
        <position position="117"/>
    </location>
    <ligand>
        <name>Fe cation</name>
        <dbReference type="ChEBI" id="CHEBI:24875"/>
        <label>1</label>
    </ligand>
</feature>
<organism evidence="11 12">
    <name type="scientific">Physeter macrocephalus</name>
    <name type="common">Sperm whale</name>
    <name type="synonym">Physeter catodon</name>
    <dbReference type="NCBI Taxonomy" id="9755"/>
    <lineage>
        <taxon>Eukaryota</taxon>
        <taxon>Metazoa</taxon>
        <taxon>Chordata</taxon>
        <taxon>Craniata</taxon>
        <taxon>Vertebrata</taxon>
        <taxon>Euteleostomi</taxon>
        <taxon>Mammalia</taxon>
        <taxon>Eutheria</taxon>
        <taxon>Laurasiatheria</taxon>
        <taxon>Artiodactyla</taxon>
        <taxon>Whippomorpha</taxon>
        <taxon>Cetacea</taxon>
        <taxon>Odontoceti</taxon>
        <taxon>Physeteridae</taxon>
        <taxon>Physeter</taxon>
    </lineage>
</organism>
<evidence type="ECO:0000256" key="4">
    <source>
        <dbReference type="ARBA" id="ARBA00023004"/>
    </source>
</evidence>
<evidence type="ECO:0000256" key="1">
    <source>
        <dbReference type="ARBA" id="ARBA00007513"/>
    </source>
</evidence>
<evidence type="ECO:0000259" key="10">
    <source>
        <dbReference type="PROSITE" id="PS50905"/>
    </source>
</evidence>
<feature type="domain" description="Ferritin-like diiron" evidence="10">
    <location>
        <begin position="20"/>
        <end position="165"/>
    </location>
</feature>
<dbReference type="SUPFAM" id="SSF47240">
    <property type="entry name" value="Ferritin-like"/>
    <property type="match status" value="1"/>
</dbReference>
<gene>
    <name evidence="12" type="primary">LOC102978239</name>
</gene>
<protein>
    <recommendedName>
        <fullName evidence="9">Ferritin</fullName>
    </recommendedName>
</protein>
<dbReference type="InterPro" id="IPR009040">
    <property type="entry name" value="Ferritin-like_diiron"/>
</dbReference>
<dbReference type="InterPro" id="IPR001519">
    <property type="entry name" value="Ferritin"/>
</dbReference>
<evidence type="ECO:0000256" key="3">
    <source>
        <dbReference type="ARBA" id="ARBA00022723"/>
    </source>
</evidence>
<dbReference type="PROSITE" id="PS50905">
    <property type="entry name" value="FERRITIN_LIKE"/>
    <property type="match status" value="1"/>
</dbReference>
<keyword evidence="4 8" id="KW-0408">Iron</keyword>
<evidence type="ECO:0000313" key="11">
    <source>
        <dbReference type="Proteomes" id="UP000248484"/>
    </source>
</evidence>
<comment type="subunit">
    <text evidence="7">Oligomer of 24 subunits. There are two types of subunits: L (light) chain and H (heavy) chain. The major chain can be light or heavy, depending on the species and tissue type. The functional molecule forms a roughly spherical shell with a diameter of 12 nm and contains a central cavity into which the insoluble mineral iron core is deposited. Interacts with NCOA4.</text>
</comment>
<evidence type="ECO:0000256" key="9">
    <source>
        <dbReference type="RuleBase" id="RU361145"/>
    </source>
</evidence>
<dbReference type="GO" id="GO:0008198">
    <property type="term" value="F:ferrous iron binding"/>
    <property type="evidence" value="ECO:0007669"/>
    <property type="project" value="TreeGrafter"/>
</dbReference>
<evidence type="ECO:0000256" key="8">
    <source>
        <dbReference type="PIRSR" id="PIRSR601519-1"/>
    </source>
</evidence>
<dbReference type="GeneID" id="102978239"/>
<dbReference type="GO" id="GO:0006879">
    <property type="term" value="P:intracellular iron ion homeostasis"/>
    <property type="evidence" value="ECO:0007669"/>
    <property type="project" value="UniProtKB-KW"/>
</dbReference>
<dbReference type="GO" id="GO:0044754">
    <property type="term" value="C:autolysosome"/>
    <property type="evidence" value="ECO:0007669"/>
    <property type="project" value="UniProtKB-SubCell"/>
</dbReference>
<name>A0A9W2WFC5_PHYMC</name>
<dbReference type="InterPro" id="IPR009078">
    <property type="entry name" value="Ferritin-like_SF"/>
</dbReference>
<keyword evidence="11" id="KW-1185">Reference proteome</keyword>
<accession>A0A9W2WFC5</accession>
<dbReference type="Pfam" id="PF00210">
    <property type="entry name" value="Ferritin"/>
    <property type="match status" value="1"/>
</dbReference>
<dbReference type="PANTHER" id="PTHR11431:SF47">
    <property type="entry name" value="FERRITIN LIGHT CHAIN"/>
    <property type="match status" value="1"/>
</dbReference>
<dbReference type="AlphaFoldDB" id="A0A9W2WFC5"/>
<dbReference type="InterPro" id="IPR012347">
    <property type="entry name" value="Ferritin-like"/>
</dbReference>
<evidence type="ECO:0000256" key="6">
    <source>
        <dbReference type="ARBA" id="ARBA00045578"/>
    </source>
</evidence>
<dbReference type="OrthoDB" id="186462at2759"/>
<dbReference type="PANTHER" id="PTHR11431">
    <property type="entry name" value="FERRITIN"/>
    <property type="match status" value="1"/>
</dbReference>
<keyword evidence="3 8" id="KW-0479">Metal-binding</keyword>
<feature type="binding site" evidence="8">
    <location>
        <position position="151"/>
    </location>
    <ligand>
        <name>Fe cation</name>
        <dbReference type="ChEBI" id="CHEBI:24875"/>
        <label>1</label>
    </ligand>
</feature>
<comment type="similarity">
    <text evidence="1 9">Belongs to the ferritin family.</text>
</comment>
<comment type="subcellular location">
    <subcellularLocation>
        <location evidence="5">Autolysosome</location>
    </subcellularLocation>
</comment>
<comment type="function">
    <text evidence="6">Stores iron in a soluble, non-toxic, readily available form. Important for iron homeostasis. Iron is taken up in the ferrous form and deposited as ferric hydroxides after oxidation. Also plays a role in delivery of iron to cells. Mediates iron uptake in capsule cells of the developing kidney. Delivery to lysosomes by the cargo receptor NCOA4 for autophagic degradation and release or iron.</text>
</comment>
<dbReference type="GO" id="GO:0006826">
    <property type="term" value="P:iron ion transport"/>
    <property type="evidence" value="ECO:0007669"/>
    <property type="project" value="InterPro"/>
</dbReference>
<sequence>MAEAVGVPKGRWAGHFRGQACLVQIPELGQEGVLGNSLRTAVAHLSLSFYFDSNNGTLDSVGHIFRQLAEEKCEGAQRLLKMQNQCCGHALFQDARKPSQDELGKTQDAVEASILREKNLNQALSDLRALGSARADSHLCDFLESRFLEEQICQFLYVKAVPSNY</sequence>
<reference evidence="12" key="1">
    <citation type="submission" date="2025-08" db="UniProtKB">
        <authorList>
            <consortium name="RefSeq"/>
        </authorList>
    </citation>
    <scope>IDENTIFICATION</scope>
    <source>
        <tissue evidence="12">Muscle</tissue>
    </source>
</reference>
<keyword evidence="2 9" id="KW-0409">Iron storage</keyword>
<proteinExistence type="inferred from homology"/>
<dbReference type="KEGG" id="pcad:102978239"/>
<dbReference type="RefSeq" id="XP_054937889.1">
    <property type="nucleotide sequence ID" value="XM_055081914.1"/>
</dbReference>
<dbReference type="Gene3D" id="1.20.1260.10">
    <property type="match status" value="1"/>
</dbReference>
<dbReference type="InterPro" id="IPR008331">
    <property type="entry name" value="Ferritin_DPS_dom"/>
</dbReference>
<evidence type="ECO:0000256" key="5">
    <source>
        <dbReference type="ARBA" id="ARBA00044942"/>
    </source>
</evidence>
<dbReference type="GO" id="GO:0008199">
    <property type="term" value="F:ferric iron binding"/>
    <property type="evidence" value="ECO:0007669"/>
    <property type="project" value="InterPro"/>
</dbReference>
<evidence type="ECO:0000313" key="12">
    <source>
        <dbReference type="RefSeq" id="XP_054937889.1"/>
    </source>
</evidence>
<evidence type="ECO:0000256" key="7">
    <source>
        <dbReference type="ARBA" id="ARBA00047045"/>
    </source>
</evidence>
<dbReference type="Proteomes" id="UP000248484">
    <property type="component" value="Chromosome 21"/>
</dbReference>